<feature type="coiled-coil region" evidence="1">
    <location>
        <begin position="157"/>
        <end position="184"/>
    </location>
</feature>
<evidence type="ECO:0000313" key="3">
    <source>
        <dbReference type="EMBL" id="QUX23502.1"/>
    </source>
</evidence>
<feature type="compositionally biased region" description="Acidic residues" evidence="2">
    <location>
        <begin position="289"/>
        <end position="299"/>
    </location>
</feature>
<feature type="compositionally biased region" description="Basic and acidic residues" evidence="2">
    <location>
        <begin position="276"/>
        <end position="288"/>
    </location>
</feature>
<feature type="compositionally biased region" description="Basic and acidic residues" evidence="2">
    <location>
        <begin position="243"/>
        <end position="267"/>
    </location>
</feature>
<dbReference type="EMBL" id="CP074133">
    <property type="protein sequence ID" value="QUX23502.1"/>
    <property type="molecule type" value="Genomic_DNA"/>
</dbReference>
<evidence type="ECO:0000313" key="4">
    <source>
        <dbReference type="Proteomes" id="UP000676079"/>
    </source>
</evidence>
<evidence type="ECO:0000256" key="1">
    <source>
        <dbReference type="SAM" id="Coils"/>
    </source>
</evidence>
<feature type="compositionally biased region" description="Basic and acidic residues" evidence="2">
    <location>
        <begin position="58"/>
        <end position="68"/>
    </location>
</feature>
<keyword evidence="1" id="KW-0175">Coiled coil</keyword>
<name>A0ABX8BN91_9ACTN</name>
<dbReference type="RefSeq" id="WP_220564725.1">
    <property type="nucleotide sequence ID" value="NZ_CP074133.1"/>
</dbReference>
<accession>A0ABX8BN91</accession>
<evidence type="ECO:0000256" key="2">
    <source>
        <dbReference type="SAM" id="MobiDB-lite"/>
    </source>
</evidence>
<gene>
    <name evidence="3" type="ORF">KGD84_03745</name>
</gene>
<sequence length="455" mass="49309">MEIDQRSDGAQEALLQAVHLQMRIAQTFGRAANRHVMDRFRGLPRVNEAPTRTPPQTRGERRAQWREDRGKFAGVGRASWWRDATPAKIADASAAVRRQRGNSLRARLAGWLLNRGYRRLTGVNLDETVQVFGPQSPHQAVGNQGMAQGFAELVPRTFEEQRGLEELRRELERMSREIDYLRERLGLPPLSPEERQQNGTAAEQEGGTPHREAEEESDREAAAEAREAETGPGQDVEEEREEAAERPEAEAGQDREAEQEAVGRPEAEAEAEPERDEAAERSEPGAEEERAEESPETEAGEDREPAENVREEAADRPGAETEGDREAEGPADGAPTTSGTDQEFDHRETAEHTGTEASAPEANGTAPAEERPQAASEAVTGGEGRVDEPSTAAETDHGRPASTAPGTDSRHLLTRTTGATRPGAATGPQDPAPARGGAGNHLDRGPGKDNGMGGR</sequence>
<feature type="compositionally biased region" description="Low complexity" evidence="2">
    <location>
        <begin position="414"/>
        <end position="428"/>
    </location>
</feature>
<organism evidence="3 4">
    <name type="scientific">Nocardiopsis changdeensis</name>
    <dbReference type="NCBI Taxonomy" id="2831969"/>
    <lineage>
        <taxon>Bacteria</taxon>
        <taxon>Bacillati</taxon>
        <taxon>Actinomycetota</taxon>
        <taxon>Actinomycetes</taxon>
        <taxon>Streptosporangiales</taxon>
        <taxon>Nocardiopsidaceae</taxon>
        <taxon>Nocardiopsis</taxon>
    </lineage>
</organism>
<feature type="compositionally biased region" description="Basic and acidic residues" evidence="2">
    <location>
        <begin position="343"/>
        <end position="354"/>
    </location>
</feature>
<feature type="region of interest" description="Disordered" evidence="2">
    <location>
        <begin position="184"/>
        <end position="455"/>
    </location>
</feature>
<feature type="compositionally biased region" description="Basic and acidic residues" evidence="2">
    <location>
        <begin position="300"/>
        <end position="328"/>
    </location>
</feature>
<reference evidence="3 4" key="1">
    <citation type="submission" date="2021-05" db="EMBL/GenBank/DDBJ databases">
        <title>Direct Submission.</title>
        <authorList>
            <person name="Li K."/>
            <person name="Gao J."/>
        </authorList>
    </citation>
    <scope>NUCLEOTIDE SEQUENCE [LARGE SCALE GENOMIC DNA]</scope>
    <source>
        <strain evidence="3 4">Mg02</strain>
    </source>
</reference>
<dbReference type="Proteomes" id="UP000676079">
    <property type="component" value="Chromosome"/>
</dbReference>
<feature type="compositionally biased region" description="Basic and acidic residues" evidence="2">
    <location>
        <begin position="384"/>
        <end position="399"/>
    </location>
</feature>
<proteinExistence type="predicted"/>
<feature type="compositionally biased region" description="Basic and acidic residues" evidence="2">
    <location>
        <begin position="208"/>
        <end position="229"/>
    </location>
</feature>
<keyword evidence="4" id="KW-1185">Reference proteome</keyword>
<protein>
    <submittedName>
        <fullName evidence="3">Uncharacterized protein</fullName>
    </submittedName>
</protein>
<feature type="region of interest" description="Disordered" evidence="2">
    <location>
        <begin position="45"/>
        <end position="68"/>
    </location>
</feature>